<dbReference type="GO" id="GO:0000287">
    <property type="term" value="F:magnesium ion binding"/>
    <property type="evidence" value="ECO:0007669"/>
    <property type="project" value="UniProtKB-ARBA"/>
</dbReference>
<evidence type="ECO:0000313" key="2">
    <source>
        <dbReference type="EMBL" id="TWF91252.1"/>
    </source>
</evidence>
<dbReference type="AlphaFoldDB" id="A0A561TVW6"/>
<dbReference type="InterPro" id="IPR029061">
    <property type="entry name" value="THDP-binding"/>
</dbReference>
<dbReference type="GO" id="GO:0030976">
    <property type="term" value="F:thiamine pyrophosphate binding"/>
    <property type="evidence" value="ECO:0007669"/>
    <property type="project" value="InterPro"/>
</dbReference>
<organism evidence="2 3">
    <name type="scientific">Kitasatospora viridis</name>
    <dbReference type="NCBI Taxonomy" id="281105"/>
    <lineage>
        <taxon>Bacteria</taxon>
        <taxon>Bacillati</taxon>
        <taxon>Actinomycetota</taxon>
        <taxon>Actinomycetes</taxon>
        <taxon>Kitasatosporales</taxon>
        <taxon>Streptomycetaceae</taxon>
        <taxon>Kitasatospora</taxon>
    </lineage>
</organism>
<dbReference type="Proteomes" id="UP000317940">
    <property type="component" value="Unassembled WGS sequence"/>
</dbReference>
<feature type="domain" description="Thiamine pyrophosphate enzyme TPP-binding" evidence="1">
    <location>
        <begin position="1"/>
        <end position="74"/>
    </location>
</feature>
<protein>
    <submittedName>
        <fullName evidence="2">Thiamine pyrophosphate-dependent enzyme</fullName>
    </submittedName>
</protein>
<dbReference type="Pfam" id="PF02775">
    <property type="entry name" value="TPP_enzyme_C"/>
    <property type="match status" value="1"/>
</dbReference>
<dbReference type="EMBL" id="VIWT01000002">
    <property type="protein sequence ID" value="TWF91252.1"/>
    <property type="molecule type" value="Genomic_DNA"/>
</dbReference>
<dbReference type="InterPro" id="IPR011766">
    <property type="entry name" value="TPP_enzyme_TPP-bd"/>
</dbReference>
<dbReference type="Gene3D" id="3.40.50.970">
    <property type="match status" value="1"/>
</dbReference>
<sequence length="80" mass="8375">MTFIVVNNRGYGILRDFGARLGLRSVPGLDLPGIDILALARGYNVAATRVTSRSDHLAAALNAPAPQGPRLIEVVVPAPA</sequence>
<name>A0A561TVW6_9ACTN</name>
<evidence type="ECO:0000259" key="1">
    <source>
        <dbReference type="Pfam" id="PF02775"/>
    </source>
</evidence>
<dbReference type="GO" id="GO:0003824">
    <property type="term" value="F:catalytic activity"/>
    <property type="evidence" value="ECO:0007669"/>
    <property type="project" value="InterPro"/>
</dbReference>
<accession>A0A561TVW6</accession>
<comment type="caution">
    <text evidence="2">The sequence shown here is derived from an EMBL/GenBank/DDBJ whole genome shotgun (WGS) entry which is preliminary data.</text>
</comment>
<evidence type="ECO:0000313" key="3">
    <source>
        <dbReference type="Proteomes" id="UP000317940"/>
    </source>
</evidence>
<proteinExistence type="predicted"/>
<gene>
    <name evidence="2" type="ORF">FHX73_12364</name>
</gene>
<reference evidence="2 3" key="1">
    <citation type="submission" date="2019-06" db="EMBL/GenBank/DDBJ databases">
        <title>Sequencing the genomes of 1000 actinobacteria strains.</title>
        <authorList>
            <person name="Klenk H.-P."/>
        </authorList>
    </citation>
    <scope>NUCLEOTIDE SEQUENCE [LARGE SCALE GENOMIC DNA]</scope>
    <source>
        <strain evidence="2 3">DSM 44826</strain>
    </source>
</reference>
<keyword evidence="3" id="KW-1185">Reference proteome</keyword>
<dbReference type="SUPFAM" id="SSF52518">
    <property type="entry name" value="Thiamin diphosphate-binding fold (THDP-binding)"/>
    <property type="match status" value="1"/>
</dbReference>